<feature type="non-terminal residue" evidence="1">
    <location>
        <position position="56"/>
    </location>
</feature>
<organism evidence="1 2">
    <name type="scientific">Datura stramonium</name>
    <name type="common">Jimsonweed</name>
    <name type="synonym">Common thornapple</name>
    <dbReference type="NCBI Taxonomy" id="4076"/>
    <lineage>
        <taxon>Eukaryota</taxon>
        <taxon>Viridiplantae</taxon>
        <taxon>Streptophyta</taxon>
        <taxon>Embryophyta</taxon>
        <taxon>Tracheophyta</taxon>
        <taxon>Spermatophyta</taxon>
        <taxon>Magnoliopsida</taxon>
        <taxon>eudicotyledons</taxon>
        <taxon>Gunneridae</taxon>
        <taxon>Pentapetalae</taxon>
        <taxon>asterids</taxon>
        <taxon>lamiids</taxon>
        <taxon>Solanales</taxon>
        <taxon>Solanaceae</taxon>
        <taxon>Solanoideae</taxon>
        <taxon>Datureae</taxon>
        <taxon>Datura</taxon>
    </lineage>
</organism>
<reference evidence="1 2" key="1">
    <citation type="journal article" date="2021" name="BMC Genomics">
        <title>Datura genome reveals duplications of psychoactive alkaloid biosynthetic genes and high mutation rate following tissue culture.</title>
        <authorList>
            <person name="Rajewski A."/>
            <person name="Carter-House D."/>
            <person name="Stajich J."/>
            <person name="Litt A."/>
        </authorList>
    </citation>
    <scope>NUCLEOTIDE SEQUENCE [LARGE SCALE GENOMIC DNA]</scope>
    <source>
        <strain evidence="1">AR-01</strain>
    </source>
</reference>
<gene>
    <name evidence="1" type="ORF">HAX54_024009</name>
</gene>
<evidence type="ECO:0000313" key="1">
    <source>
        <dbReference type="EMBL" id="MCD9639456.1"/>
    </source>
</evidence>
<sequence length="56" mass="6610">MDDGSHYDYTLSSFPYAFNVWEFEFFSCFSLLFTPYESEGSAYIILGSREVESIWK</sequence>
<comment type="caution">
    <text evidence="1">The sequence shown here is derived from an EMBL/GenBank/DDBJ whole genome shotgun (WGS) entry which is preliminary data.</text>
</comment>
<accession>A0ABS8UYZ3</accession>
<proteinExistence type="predicted"/>
<protein>
    <submittedName>
        <fullName evidence="1">Uncharacterized protein</fullName>
    </submittedName>
</protein>
<dbReference type="EMBL" id="JACEIK010002916">
    <property type="protein sequence ID" value="MCD9639456.1"/>
    <property type="molecule type" value="Genomic_DNA"/>
</dbReference>
<dbReference type="Proteomes" id="UP000823775">
    <property type="component" value="Unassembled WGS sequence"/>
</dbReference>
<name>A0ABS8UYZ3_DATST</name>
<keyword evidence="2" id="KW-1185">Reference proteome</keyword>
<evidence type="ECO:0000313" key="2">
    <source>
        <dbReference type="Proteomes" id="UP000823775"/>
    </source>
</evidence>